<comment type="similarity">
    <text evidence="1">Belongs to the dynein light chain Tctex-type family.</text>
</comment>
<protein>
    <submittedName>
        <fullName evidence="3">Uncharacterized protein</fullName>
    </submittedName>
</protein>
<dbReference type="InterPro" id="IPR038586">
    <property type="entry name" value="Tctex-1-like_sf"/>
</dbReference>
<sequence length="127" mass="15228">MERKFSKQVRTYQPTYQLKARKRFDPDKVEKVLKRIVDDELAEIEYSEKVIPELCLNLAETIRNAVKELNYDRCRIITCVSIGQRRQQSFVLFHTFLWDHERDSFASYNYENPHIFASVVVYGIYLD</sequence>
<dbReference type="Gene3D" id="3.30.1140.40">
    <property type="entry name" value="Tctex-1"/>
    <property type="match status" value="1"/>
</dbReference>
<dbReference type="EMBL" id="CADEBC010000590">
    <property type="protein sequence ID" value="CAB3257066.1"/>
    <property type="molecule type" value="Genomic_DNA"/>
</dbReference>
<reference evidence="4 5" key="1">
    <citation type="submission" date="2020-04" db="EMBL/GenBank/DDBJ databases">
        <authorList>
            <person name="Wallbank WR R."/>
            <person name="Pardo Diaz C."/>
            <person name="Kozak K."/>
            <person name="Martin S."/>
            <person name="Jiggins C."/>
            <person name="Moest M."/>
            <person name="Warren A I."/>
            <person name="Byers J.R.P. K."/>
            <person name="Montejo-Kovacevich G."/>
            <person name="Yen C E."/>
        </authorList>
    </citation>
    <scope>NUCLEOTIDE SEQUENCE [LARGE SCALE GENOMIC DNA]</scope>
</reference>
<dbReference type="OrthoDB" id="10248487at2759"/>
<comment type="caution">
    <text evidence="3">The sequence shown here is derived from an EMBL/GenBank/DDBJ whole genome shotgun (WGS) entry which is preliminary data.</text>
</comment>
<evidence type="ECO:0000313" key="2">
    <source>
        <dbReference type="EMBL" id="CAB3228939.1"/>
    </source>
</evidence>
<keyword evidence="4" id="KW-1185">Reference proteome</keyword>
<gene>
    <name evidence="3" type="ORF">APLA_LOCUS15755</name>
    <name evidence="2" type="ORF">APLA_LOCUS3738</name>
</gene>
<dbReference type="GO" id="GO:0005737">
    <property type="term" value="C:cytoplasm"/>
    <property type="evidence" value="ECO:0007669"/>
    <property type="project" value="TreeGrafter"/>
</dbReference>
<evidence type="ECO:0000313" key="4">
    <source>
        <dbReference type="Proteomes" id="UP000494106"/>
    </source>
</evidence>
<dbReference type="Proteomes" id="UP000494256">
    <property type="component" value="Unassembled WGS sequence"/>
</dbReference>
<dbReference type="EMBL" id="CADEBD010000284">
    <property type="protein sequence ID" value="CAB3228939.1"/>
    <property type="molecule type" value="Genomic_DNA"/>
</dbReference>
<dbReference type="PANTHER" id="PTHR21255">
    <property type="entry name" value="T-COMPLEX-ASSOCIATED-TESTIS-EXPRESSED 1/ DYNEIN LIGHT CHAIN"/>
    <property type="match status" value="1"/>
</dbReference>
<dbReference type="Pfam" id="PF03645">
    <property type="entry name" value="Tctex-1"/>
    <property type="match status" value="1"/>
</dbReference>
<dbReference type="GO" id="GO:0007018">
    <property type="term" value="P:microtubule-based movement"/>
    <property type="evidence" value="ECO:0007669"/>
    <property type="project" value="TreeGrafter"/>
</dbReference>
<dbReference type="PANTHER" id="PTHR21255:SF7">
    <property type="entry name" value="DYNEIN LIGHT CHAIN TCTEX-TYPE PROTEIN 2B"/>
    <property type="match status" value="1"/>
</dbReference>
<evidence type="ECO:0000313" key="3">
    <source>
        <dbReference type="EMBL" id="CAB3257066.1"/>
    </source>
</evidence>
<accession>A0A8S1B3E2</accession>
<evidence type="ECO:0000256" key="1">
    <source>
        <dbReference type="ARBA" id="ARBA00005361"/>
    </source>
</evidence>
<organism evidence="3 4">
    <name type="scientific">Arctia plantaginis</name>
    <name type="common">Wood tiger moth</name>
    <name type="synonym">Phalaena plantaginis</name>
    <dbReference type="NCBI Taxonomy" id="874455"/>
    <lineage>
        <taxon>Eukaryota</taxon>
        <taxon>Metazoa</taxon>
        <taxon>Ecdysozoa</taxon>
        <taxon>Arthropoda</taxon>
        <taxon>Hexapoda</taxon>
        <taxon>Insecta</taxon>
        <taxon>Pterygota</taxon>
        <taxon>Neoptera</taxon>
        <taxon>Endopterygota</taxon>
        <taxon>Lepidoptera</taxon>
        <taxon>Glossata</taxon>
        <taxon>Ditrysia</taxon>
        <taxon>Noctuoidea</taxon>
        <taxon>Erebidae</taxon>
        <taxon>Arctiinae</taxon>
        <taxon>Arctia</taxon>
    </lineage>
</organism>
<dbReference type="GO" id="GO:0045505">
    <property type="term" value="F:dynein intermediate chain binding"/>
    <property type="evidence" value="ECO:0007669"/>
    <property type="project" value="TreeGrafter"/>
</dbReference>
<dbReference type="CDD" id="cd21451">
    <property type="entry name" value="DLC-like_TCTEX1D"/>
    <property type="match status" value="1"/>
</dbReference>
<dbReference type="AlphaFoldDB" id="A0A8S1B3E2"/>
<dbReference type="InterPro" id="IPR005334">
    <property type="entry name" value="Tctex-1-like"/>
</dbReference>
<proteinExistence type="inferred from homology"/>
<name>A0A8S1B3E2_ARCPL</name>
<dbReference type="Proteomes" id="UP000494106">
    <property type="component" value="Unassembled WGS sequence"/>
</dbReference>
<evidence type="ECO:0000313" key="5">
    <source>
        <dbReference type="Proteomes" id="UP000494256"/>
    </source>
</evidence>
<dbReference type="GO" id="GO:0005868">
    <property type="term" value="C:cytoplasmic dynein complex"/>
    <property type="evidence" value="ECO:0007669"/>
    <property type="project" value="TreeGrafter"/>
</dbReference>